<dbReference type="InterPro" id="IPR001296">
    <property type="entry name" value="Glyco_trans_1"/>
</dbReference>
<reference evidence="2" key="1">
    <citation type="submission" date="2018-05" db="EMBL/GenBank/DDBJ databases">
        <authorList>
            <person name="Lanie J.A."/>
            <person name="Ng W.-L."/>
            <person name="Kazmierczak K.M."/>
            <person name="Andrzejewski T.M."/>
            <person name="Davidsen T.M."/>
            <person name="Wayne K.J."/>
            <person name="Tettelin H."/>
            <person name="Glass J.I."/>
            <person name="Rusch D."/>
            <person name="Podicherti R."/>
            <person name="Tsui H.-C.T."/>
            <person name="Winkler M.E."/>
        </authorList>
    </citation>
    <scope>NUCLEOTIDE SEQUENCE</scope>
</reference>
<evidence type="ECO:0000313" key="2">
    <source>
        <dbReference type="EMBL" id="SVD76239.1"/>
    </source>
</evidence>
<dbReference type="SUPFAM" id="SSF53756">
    <property type="entry name" value="UDP-Glycosyltransferase/glycogen phosphorylase"/>
    <property type="match status" value="1"/>
</dbReference>
<dbReference type="PANTHER" id="PTHR12526:SF638">
    <property type="entry name" value="SPORE COAT PROTEIN SA"/>
    <property type="match status" value="1"/>
</dbReference>
<dbReference type="Gene3D" id="3.40.50.2000">
    <property type="entry name" value="Glycogen Phosphorylase B"/>
    <property type="match status" value="2"/>
</dbReference>
<sequence length="252" mass="28111">MLFQSEEDYDYAIRHRFKEESRLHLIGNGIDETRFDPARYPGAGRRTRSALGWGEGDLVVGMVGRTVLEKGYAEFFEMAARLARRLPTVRFLVVAISEPDQTDAVDPHRLIAENGLDGRCRVLEQRSDMPELYLAMDVAVLPSHREGIPRALMEAAAMGVPLVASDIRGCREVIEDGRSGRLFPLKDVDGLVAAVGELLADHTARRAMGQAAKARVLANYTESGTAQRLVTCYEEVLEDRRRRGPRTMSRQA</sequence>
<accession>A0A382XZL2</accession>
<dbReference type="EMBL" id="UINC01171593">
    <property type="protein sequence ID" value="SVD76239.1"/>
    <property type="molecule type" value="Genomic_DNA"/>
</dbReference>
<dbReference type="AlphaFoldDB" id="A0A382XZL2"/>
<dbReference type="PANTHER" id="PTHR12526">
    <property type="entry name" value="GLYCOSYLTRANSFERASE"/>
    <property type="match status" value="1"/>
</dbReference>
<dbReference type="Pfam" id="PF00534">
    <property type="entry name" value="Glycos_transf_1"/>
    <property type="match status" value="1"/>
</dbReference>
<proteinExistence type="predicted"/>
<gene>
    <name evidence="2" type="ORF">METZ01_LOCUS429093</name>
</gene>
<protein>
    <recommendedName>
        <fullName evidence="1">Glycosyl transferase family 1 domain-containing protein</fullName>
    </recommendedName>
</protein>
<name>A0A382XZL2_9ZZZZ</name>
<feature type="domain" description="Glycosyl transferase family 1" evidence="1">
    <location>
        <begin position="48"/>
        <end position="214"/>
    </location>
</feature>
<dbReference type="GO" id="GO:0016757">
    <property type="term" value="F:glycosyltransferase activity"/>
    <property type="evidence" value="ECO:0007669"/>
    <property type="project" value="InterPro"/>
</dbReference>
<evidence type="ECO:0000259" key="1">
    <source>
        <dbReference type="Pfam" id="PF00534"/>
    </source>
</evidence>
<organism evidence="2">
    <name type="scientific">marine metagenome</name>
    <dbReference type="NCBI Taxonomy" id="408172"/>
    <lineage>
        <taxon>unclassified sequences</taxon>
        <taxon>metagenomes</taxon>
        <taxon>ecological metagenomes</taxon>
    </lineage>
</organism>